<evidence type="ECO:0000313" key="1">
    <source>
        <dbReference type="EMBL" id="KAH3799575.1"/>
    </source>
</evidence>
<protein>
    <submittedName>
        <fullName evidence="1">Uncharacterized protein</fullName>
    </submittedName>
</protein>
<reference evidence="1" key="2">
    <citation type="submission" date="2020-11" db="EMBL/GenBank/DDBJ databases">
        <authorList>
            <person name="McCartney M.A."/>
            <person name="Auch B."/>
            <person name="Kono T."/>
            <person name="Mallez S."/>
            <person name="Becker A."/>
            <person name="Gohl D.M."/>
            <person name="Silverstein K.A.T."/>
            <person name="Koren S."/>
            <person name="Bechman K.B."/>
            <person name="Herman A."/>
            <person name="Abrahante J.E."/>
            <person name="Garbe J."/>
        </authorList>
    </citation>
    <scope>NUCLEOTIDE SEQUENCE</scope>
    <source>
        <strain evidence="1">Duluth1</strain>
        <tissue evidence="1">Whole animal</tissue>
    </source>
</reference>
<comment type="caution">
    <text evidence="1">The sequence shown here is derived from an EMBL/GenBank/DDBJ whole genome shotgun (WGS) entry which is preliminary data.</text>
</comment>
<name>A0A9D4FNC8_DREPO</name>
<organism evidence="1 2">
    <name type="scientific">Dreissena polymorpha</name>
    <name type="common">Zebra mussel</name>
    <name type="synonym">Mytilus polymorpha</name>
    <dbReference type="NCBI Taxonomy" id="45954"/>
    <lineage>
        <taxon>Eukaryota</taxon>
        <taxon>Metazoa</taxon>
        <taxon>Spiralia</taxon>
        <taxon>Lophotrochozoa</taxon>
        <taxon>Mollusca</taxon>
        <taxon>Bivalvia</taxon>
        <taxon>Autobranchia</taxon>
        <taxon>Heteroconchia</taxon>
        <taxon>Euheterodonta</taxon>
        <taxon>Imparidentia</taxon>
        <taxon>Neoheterodontei</taxon>
        <taxon>Myida</taxon>
        <taxon>Dreissenoidea</taxon>
        <taxon>Dreissenidae</taxon>
        <taxon>Dreissena</taxon>
    </lineage>
</organism>
<proteinExistence type="predicted"/>
<sequence length="108" mass="12676">MSFQFRTTPHVLMLRSIGFGATGLKIHVLLCKLFLRETQYEHHLMFDVFTRLSTLLTENVYNQQVIWNAYCSLDRDELSIVYLAWNVGRVLQDCDLLDHVDEIRANTL</sequence>
<dbReference type="Proteomes" id="UP000828390">
    <property type="component" value="Unassembled WGS sequence"/>
</dbReference>
<keyword evidence="2" id="KW-1185">Reference proteome</keyword>
<evidence type="ECO:0000313" key="2">
    <source>
        <dbReference type="Proteomes" id="UP000828390"/>
    </source>
</evidence>
<dbReference type="AlphaFoldDB" id="A0A9D4FNC8"/>
<dbReference type="EMBL" id="JAIWYP010000007">
    <property type="protein sequence ID" value="KAH3799575.1"/>
    <property type="molecule type" value="Genomic_DNA"/>
</dbReference>
<accession>A0A9D4FNC8</accession>
<reference evidence="1" key="1">
    <citation type="journal article" date="2019" name="bioRxiv">
        <title>The Genome of the Zebra Mussel, Dreissena polymorpha: A Resource for Invasive Species Research.</title>
        <authorList>
            <person name="McCartney M.A."/>
            <person name="Auch B."/>
            <person name="Kono T."/>
            <person name="Mallez S."/>
            <person name="Zhang Y."/>
            <person name="Obille A."/>
            <person name="Becker A."/>
            <person name="Abrahante J.E."/>
            <person name="Garbe J."/>
            <person name="Badalamenti J.P."/>
            <person name="Herman A."/>
            <person name="Mangelson H."/>
            <person name="Liachko I."/>
            <person name="Sullivan S."/>
            <person name="Sone E.D."/>
            <person name="Koren S."/>
            <person name="Silverstein K.A.T."/>
            <person name="Beckman K.B."/>
            <person name="Gohl D.M."/>
        </authorList>
    </citation>
    <scope>NUCLEOTIDE SEQUENCE</scope>
    <source>
        <strain evidence="1">Duluth1</strain>
        <tissue evidence="1">Whole animal</tissue>
    </source>
</reference>
<gene>
    <name evidence="1" type="ORF">DPMN_153186</name>
</gene>